<dbReference type="PANTHER" id="PTHR45749:SF21">
    <property type="entry name" value="DUF4371 DOMAIN-CONTAINING PROTEIN"/>
    <property type="match status" value="1"/>
</dbReference>
<reference evidence="2" key="2">
    <citation type="submission" date="2022-06" db="UniProtKB">
        <authorList>
            <consortium name="EnsemblMetazoa"/>
        </authorList>
    </citation>
    <scope>IDENTIFICATION</scope>
</reference>
<dbReference type="PANTHER" id="PTHR45749">
    <property type="match status" value="1"/>
</dbReference>
<dbReference type="InterPro" id="IPR025398">
    <property type="entry name" value="DUF4371"/>
</dbReference>
<accession>A0A8R1WY75</accession>
<dbReference type="KEGG" id="api:103307909"/>
<proteinExistence type="predicted"/>
<evidence type="ECO:0000313" key="2">
    <source>
        <dbReference type="EnsemblMetazoa" id="XP_008178593.1"/>
    </source>
</evidence>
<dbReference type="SUPFAM" id="SSF53098">
    <property type="entry name" value="Ribonuclease H-like"/>
    <property type="match status" value="1"/>
</dbReference>
<dbReference type="AlphaFoldDB" id="A0A8R1WY75"/>
<name>A0A8R1WY75_ACYPI</name>
<dbReference type="Pfam" id="PF14291">
    <property type="entry name" value="DUF4371"/>
    <property type="match status" value="1"/>
</dbReference>
<dbReference type="OrthoDB" id="6602615at2759"/>
<reference evidence="3" key="1">
    <citation type="submission" date="2010-06" db="EMBL/GenBank/DDBJ databases">
        <authorList>
            <person name="Jiang H."/>
            <person name="Abraham K."/>
            <person name="Ali S."/>
            <person name="Alsbrooks S.L."/>
            <person name="Anim B.N."/>
            <person name="Anosike U.S."/>
            <person name="Attaway T."/>
            <person name="Bandaranaike D.P."/>
            <person name="Battles P.K."/>
            <person name="Bell S.N."/>
            <person name="Bell A.V."/>
            <person name="Beltran B."/>
            <person name="Bickham C."/>
            <person name="Bustamante Y."/>
            <person name="Caleb T."/>
            <person name="Canada A."/>
            <person name="Cardenas V."/>
            <person name="Carter K."/>
            <person name="Chacko J."/>
            <person name="Chandrabose M.N."/>
            <person name="Chavez D."/>
            <person name="Chavez A."/>
            <person name="Chen L."/>
            <person name="Chu H.-S."/>
            <person name="Claassen K.J."/>
            <person name="Cockrell R."/>
            <person name="Collins M."/>
            <person name="Cooper J.A."/>
            <person name="Cree A."/>
            <person name="Curry S.M."/>
            <person name="Da Y."/>
            <person name="Dao M.D."/>
            <person name="Das B."/>
            <person name="Davila M.-L."/>
            <person name="Davy-Carroll L."/>
            <person name="Denson S."/>
            <person name="Dinh H."/>
            <person name="Ebong V.E."/>
            <person name="Edwards J.R."/>
            <person name="Egan A."/>
            <person name="El-Daye J."/>
            <person name="Escobedo L."/>
            <person name="Fernandez S."/>
            <person name="Fernando P.R."/>
            <person name="Flagg N."/>
            <person name="Forbes L.D."/>
            <person name="Fowler R.G."/>
            <person name="Fu Q."/>
            <person name="Gabisi R.A."/>
            <person name="Ganer J."/>
            <person name="Garbino Pronczuk A."/>
            <person name="Garcia R.M."/>
            <person name="Garner T."/>
            <person name="Garrett T.E."/>
            <person name="Gonzalez D.A."/>
            <person name="Hamid H."/>
            <person name="Hawkins E.S."/>
            <person name="Hirani K."/>
            <person name="Hogues M.E."/>
            <person name="Hollins B."/>
            <person name="Hsiao C.-H."/>
            <person name="Jabil R."/>
            <person name="James M.L."/>
            <person name="Jhangiani S.N."/>
            <person name="Johnson B."/>
            <person name="Johnson Q."/>
            <person name="Joshi V."/>
            <person name="Kalu J.B."/>
            <person name="Kam C."/>
            <person name="Kashfia A."/>
            <person name="Keebler J."/>
            <person name="Kisamo H."/>
            <person name="Kovar C.L."/>
            <person name="Lago L.A."/>
            <person name="Lai C.-Y."/>
            <person name="Laidlaw J."/>
            <person name="Lara F."/>
            <person name="Le T.-K."/>
            <person name="Lee S.L."/>
            <person name="Legall F.H."/>
            <person name="Lemon S.J."/>
            <person name="Lewis L.R."/>
            <person name="Li B."/>
            <person name="Liu Y."/>
            <person name="Liu Y.-S."/>
            <person name="Lopez J."/>
            <person name="Lozado R.J."/>
            <person name="Lu J."/>
            <person name="Madu R.C."/>
            <person name="Maheshwari M."/>
            <person name="Maheshwari R."/>
            <person name="Malloy K."/>
            <person name="Martinez E."/>
            <person name="Mathew T."/>
            <person name="Mercado I.C."/>
            <person name="Mercado C."/>
            <person name="Meyer B."/>
            <person name="Montgomery K."/>
            <person name="Morgan M.B."/>
            <person name="Munidasa M."/>
            <person name="Nazareth L.V."/>
            <person name="Nelson J."/>
            <person name="Ng B.M."/>
            <person name="Nguyen N.B."/>
            <person name="Nguyen P.Q."/>
            <person name="Nguyen T."/>
            <person name="Obregon M."/>
            <person name="Okwuonu G.O."/>
            <person name="Onwere C.G."/>
            <person name="Orozco G."/>
            <person name="Parra A."/>
            <person name="Patel S."/>
            <person name="Patil S."/>
            <person name="Perez A."/>
            <person name="Perez Y."/>
            <person name="Pham C."/>
            <person name="Primus E.L."/>
            <person name="Pu L.-L."/>
            <person name="Puazo M."/>
            <person name="Qin X."/>
            <person name="Quiroz J.B."/>
            <person name="Reese J."/>
            <person name="Richards S."/>
            <person name="Rives C.M."/>
            <person name="Robberts R."/>
            <person name="Ruiz S.J."/>
            <person name="Ruiz M.J."/>
            <person name="Santibanez J."/>
            <person name="Schneider B.W."/>
            <person name="Sisson I."/>
            <person name="Smith M."/>
            <person name="Sodergren E."/>
            <person name="Song X.-Z."/>
            <person name="Song B.B."/>
            <person name="Summersgill H."/>
            <person name="Thelus R."/>
            <person name="Thornton R.D."/>
            <person name="Trejos Z.Y."/>
            <person name="Usmani K."/>
            <person name="Vattathil S."/>
            <person name="Villasana D."/>
            <person name="Walker D.L."/>
            <person name="Wang S."/>
            <person name="Wang K."/>
            <person name="White C.S."/>
            <person name="Williams A.C."/>
            <person name="Williamson J."/>
            <person name="Wilson K."/>
            <person name="Woghiren I.O."/>
            <person name="Woodworth J.R."/>
            <person name="Worley K.C."/>
            <person name="Wright R.A."/>
            <person name="Wu W."/>
            <person name="Young L."/>
            <person name="Zhang L."/>
            <person name="Zhang J."/>
            <person name="Zhu Y."/>
            <person name="Muzny D.M."/>
            <person name="Weinstock G."/>
            <person name="Gibbs R.A."/>
        </authorList>
    </citation>
    <scope>NUCLEOTIDE SEQUENCE [LARGE SCALE GENOMIC DNA]</scope>
    <source>
        <strain evidence="3">LSR1</strain>
    </source>
</reference>
<dbReference type="EnsemblMetazoa" id="XM_008180371.1">
    <property type="protein sequence ID" value="XP_008178593.1"/>
    <property type="gene ID" value="LOC103307909"/>
</dbReference>
<dbReference type="RefSeq" id="XP_008178593.1">
    <property type="nucleotide sequence ID" value="XM_008180371.1"/>
</dbReference>
<sequence>MASLKIKISINCLPILPSLTEEHHRQVSFNRDVVKQLIEITIFLAKHNLSFRGHNECWKNELKGNFKDILVLLAQHSPTLSVHISNLKSNARKEYSFISWERQNLLIESVTEYVLSVIKSQINSAELFSICIDSTFDVSHKEQLSFIIRYIFNGNIHERLLALTESSNTTGEALFEQFKSVMEKNNLDWRNNLVGQSYDGAANMRGTYNGLQAQILEINLKALYIWCYAHRLNLIILSAVGSCTEAIDLFGNLEKLYTFINCSKKRADLYRQKQSQIYPHKQIRAAKRVGTTRWMSTSFVLTTLLETLEAILDMLSEIKTNEGTSDYKTGSECSGMLDYFQSSRFIIPAFIFKSIFDIVEPLSKVLQSHDLDILAAVSLLTKTETRIKKLCTDDAFSEIFQDAKLYSEEHFGDFEVNNCRSIGNRKKKVLKRPGELAADETVQDPVQRVKVTVFFKTIDIVLQQFHDKFQNQSISVLKDIGLLYLKRMQDSTVVPQDAFEKLCKMYRFSQEKVRSEYIMFKQILNDLDHKLLTNLPKRLHNTTDDENSNSDNSDEEVELDSVINIIKSRLRSTMDQKRLENLMVISCEHDVSIDIFKVIDIFASKSSVLAKLLTF</sequence>
<feature type="domain" description="DUF4371" evidence="1">
    <location>
        <begin position="36"/>
        <end position="210"/>
    </location>
</feature>
<organism evidence="2 3">
    <name type="scientific">Acyrthosiphon pisum</name>
    <name type="common">Pea aphid</name>
    <dbReference type="NCBI Taxonomy" id="7029"/>
    <lineage>
        <taxon>Eukaryota</taxon>
        <taxon>Metazoa</taxon>
        <taxon>Ecdysozoa</taxon>
        <taxon>Arthropoda</taxon>
        <taxon>Hexapoda</taxon>
        <taxon>Insecta</taxon>
        <taxon>Pterygota</taxon>
        <taxon>Neoptera</taxon>
        <taxon>Paraneoptera</taxon>
        <taxon>Hemiptera</taxon>
        <taxon>Sternorrhyncha</taxon>
        <taxon>Aphidomorpha</taxon>
        <taxon>Aphidoidea</taxon>
        <taxon>Aphididae</taxon>
        <taxon>Macrosiphini</taxon>
        <taxon>Acyrthosiphon</taxon>
    </lineage>
</organism>
<keyword evidence="3" id="KW-1185">Reference proteome</keyword>
<dbReference type="InterPro" id="IPR012337">
    <property type="entry name" value="RNaseH-like_sf"/>
</dbReference>
<dbReference type="Proteomes" id="UP000007819">
    <property type="component" value="Unassembled WGS sequence"/>
</dbReference>
<dbReference type="GeneID" id="103307909"/>
<evidence type="ECO:0000313" key="3">
    <source>
        <dbReference type="Proteomes" id="UP000007819"/>
    </source>
</evidence>
<protein>
    <recommendedName>
        <fullName evidence="1">DUF4371 domain-containing protein</fullName>
    </recommendedName>
</protein>
<evidence type="ECO:0000259" key="1">
    <source>
        <dbReference type="Pfam" id="PF14291"/>
    </source>
</evidence>